<keyword evidence="2 4" id="KW-0547">Nucleotide-binding</keyword>
<keyword evidence="1" id="KW-0436">Ligase</keyword>
<dbReference type="PROSITE" id="PS50975">
    <property type="entry name" value="ATP_GRASP"/>
    <property type="match status" value="1"/>
</dbReference>
<dbReference type="PANTHER" id="PTHR43055:SF1">
    <property type="entry name" value="FORMATE-DEPENDENT PHOSPHORIBOSYLGLYCINAMIDE FORMYLTRANSFERASE"/>
    <property type="match status" value="1"/>
</dbReference>
<evidence type="ECO:0000256" key="3">
    <source>
        <dbReference type="ARBA" id="ARBA00022840"/>
    </source>
</evidence>
<dbReference type="Proteomes" id="UP000760407">
    <property type="component" value="Unassembled WGS sequence"/>
</dbReference>
<keyword evidence="3 4" id="KW-0067">ATP-binding</keyword>
<dbReference type="InterPro" id="IPR003806">
    <property type="entry name" value="ATP-grasp_PylC-type"/>
</dbReference>
<keyword evidence="7" id="KW-1185">Reference proteome</keyword>
<dbReference type="PANTHER" id="PTHR43055">
    <property type="entry name" value="FORMATE-DEPENDENT PHOSPHORIBOSYLGLYCINAMIDE FORMYLTRANSFERASE"/>
    <property type="match status" value="1"/>
</dbReference>
<name>A0ABS1G9R8_9GAMM</name>
<evidence type="ECO:0000259" key="5">
    <source>
        <dbReference type="PROSITE" id="PS50975"/>
    </source>
</evidence>
<dbReference type="EMBL" id="JACTSG010000001">
    <property type="protein sequence ID" value="MBK2301433.1"/>
    <property type="molecule type" value="Genomic_DNA"/>
</dbReference>
<dbReference type="Gene3D" id="3.30.470.20">
    <property type="entry name" value="ATP-grasp fold, B domain"/>
    <property type="match status" value="1"/>
</dbReference>
<dbReference type="SUPFAM" id="SSF56059">
    <property type="entry name" value="Glutathione synthetase ATP-binding domain-like"/>
    <property type="match status" value="1"/>
</dbReference>
<dbReference type="InterPro" id="IPR011761">
    <property type="entry name" value="ATP-grasp"/>
</dbReference>
<comment type="caution">
    <text evidence="6">The sequence shown here is derived from an EMBL/GenBank/DDBJ whole genome shotgun (WGS) entry which is preliminary data.</text>
</comment>
<evidence type="ECO:0000313" key="6">
    <source>
        <dbReference type="EMBL" id="MBK2301433.1"/>
    </source>
</evidence>
<accession>A0ABS1G9R8</accession>
<dbReference type="RefSeq" id="WP_200165448.1">
    <property type="nucleotide sequence ID" value="NZ_JACTSG010000001.1"/>
</dbReference>
<dbReference type="InterPro" id="IPR013815">
    <property type="entry name" value="ATP_grasp_subdomain_1"/>
</dbReference>
<organism evidence="6 7">
    <name type="scientific">Francisella philomiragia</name>
    <dbReference type="NCBI Taxonomy" id="28110"/>
    <lineage>
        <taxon>Bacteria</taxon>
        <taxon>Pseudomonadati</taxon>
        <taxon>Pseudomonadota</taxon>
        <taxon>Gammaproteobacteria</taxon>
        <taxon>Thiotrichales</taxon>
        <taxon>Francisellaceae</taxon>
        <taxon>Francisella</taxon>
    </lineage>
</organism>
<sequence length="385" mass="44093">MEKILLGDANFCVLPILKSIMSKNRQVSVVGGINTDPGHSVADVSVLMDYSDTDLLYKHIEEQKYDYIVPGCNDRSYLSLSEISQKTNRYYGLDDHNTVLTIHHKDKFKKFAQEQKYPVPKSVDKIEDVCNLKLPIIIKPIDSFSGKGVNIVNSTKDIYKYWSEAEKFSKTGLVIAEEFIEGDLYSHSAFIKNKNLLIDFFVNEYCTVYPFQVNSSNLSSNLSDLIMKGMREWVEQFARDLNLVDGLVHTQFIVNGDEFYILEVARRCPGDLYSELISKSTGVDYAKLYSLPFLGQKLPDMIEKKFIKPVSRHTVSVDYECIFISSKVNLKCSSVENIQLKYSGQKMKPAPFDKSGIYFIEHGSIDEMEDKTKELRDYIEIQNIK</sequence>
<evidence type="ECO:0000313" key="7">
    <source>
        <dbReference type="Proteomes" id="UP000760407"/>
    </source>
</evidence>
<feature type="domain" description="ATP-grasp" evidence="5">
    <location>
        <begin position="109"/>
        <end position="294"/>
    </location>
</feature>
<reference evidence="6 7" key="1">
    <citation type="submission" date="2020-08" db="EMBL/GenBank/DDBJ databases">
        <title>Comparative genomics of Francisella species.</title>
        <authorList>
            <person name="Sahl J."/>
            <person name="Sjodin A."/>
            <person name="Wagner D."/>
            <person name="Forsman M."/>
        </authorList>
    </citation>
    <scope>NUCLEOTIDE SEQUENCE [LARGE SCALE GENOMIC DNA]</scope>
    <source>
        <strain evidence="6 7">F1093</strain>
    </source>
</reference>
<gene>
    <name evidence="6" type="ORF">IBE52_00735</name>
</gene>
<proteinExistence type="predicted"/>
<dbReference type="Gene3D" id="3.30.1490.20">
    <property type="entry name" value="ATP-grasp fold, A domain"/>
    <property type="match status" value="1"/>
</dbReference>
<evidence type="ECO:0000256" key="4">
    <source>
        <dbReference type="PROSITE-ProRule" id="PRU00409"/>
    </source>
</evidence>
<evidence type="ECO:0000256" key="1">
    <source>
        <dbReference type="ARBA" id="ARBA00022598"/>
    </source>
</evidence>
<dbReference type="Gene3D" id="3.40.50.20">
    <property type="match status" value="1"/>
</dbReference>
<dbReference type="Pfam" id="PF02655">
    <property type="entry name" value="ATP-grasp_3"/>
    <property type="match status" value="1"/>
</dbReference>
<protein>
    <submittedName>
        <fullName evidence="6">ATP-grasp domain-containing protein</fullName>
    </submittedName>
</protein>
<evidence type="ECO:0000256" key="2">
    <source>
        <dbReference type="ARBA" id="ARBA00022741"/>
    </source>
</evidence>